<dbReference type="Pfam" id="PF12762">
    <property type="entry name" value="DDE_Tnp_IS1595"/>
    <property type="match status" value="1"/>
</dbReference>
<dbReference type="InterPro" id="IPR053164">
    <property type="entry name" value="IS1016-like_transposase"/>
</dbReference>
<organism evidence="3 4">
    <name type="scientific">Brachionus calyciflorus</name>
    <dbReference type="NCBI Taxonomy" id="104777"/>
    <lineage>
        <taxon>Eukaryota</taxon>
        <taxon>Metazoa</taxon>
        <taxon>Spiralia</taxon>
        <taxon>Gnathifera</taxon>
        <taxon>Rotifera</taxon>
        <taxon>Eurotatoria</taxon>
        <taxon>Monogononta</taxon>
        <taxon>Pseudotrocha</taxon>
        <taxon>Ploima</taxon>
        <taxon>Brachionidae</taxon>
        <taxon>Brachionus</taxon>
    </lineage>
</organism>
<sequence length="268" mass="31307">MSEAPMMVGPGYTIQIDESLFSGKRKYIGMLIGDKKNQADKIRVSQSQRNYGNRVHGPWVFGLVCRKISEVEIVRKTQDENNKKIQNEIRRINSNQKKINKDKRTLNVASNRIYGKNRSYKFRLKSKVEHPSKEVRMFVVDKRDKATLLPIILQHCKPGTEIVSDEWSSYRCLSRNGYKHFTVNHGENFINPVTGKNTQLIECLWNVAKYKIMKSVKGTTRKLLKGYLAEQWYRGINPNQGHFIFEKILFLIKDHLKNDERISKVTFN</sequence>
<dbReference type="AlphaFoldDB" id="A0A814EB14"/>
<evidence type="ECO:0000256" key="1">
    <source>
        <dbReference type="SAM" id="Coils"/>
    </source>
</evidence>
<feature type="domain" description="ISXO2-like transposase" evidence="2">
    <location>
        <begin position="6"/>
        <end position="232"/>
    </location>
</feature>
<comment type="caution">
    <text evidence="3">The sequence shown here is derived from an EMBL/GenBank/DDBJ whole genome shotgun (WGS) entry which is preliminary data.</text>
</comment>
<reference evidence="3" key="1">
    <citation type="submission" date="2021-02" db="EMBL/GenBank/DDBJ databases">
        <authorList>
            <person name="Nowell W R."/>
        </authorList>
    </citation>
    <scope>NUCLEOTIDE SEQUENCE</scope>
    <source>
        <strain evidence="3">Ploen Becks lab</strain>
    </source>
</reference>
<gene>
    <name evidence="3" type="ORF">OXX778_LOCUS14714</name>
</gene>
<evidence type="ECO:0000259" key="2">
    <source>
        <dbReference type="SMART" id="SM01126"/>
    </source>
</evidence>
<dbReference type="SMART" id="SM01126">
    <property type="entry name" value="DDE_Tnp_IS1595"/>
    <property type="match status" value="1"/>
</dbReference>
<keyword evidence="1" id="KW-0175">Coiled coil</keyword>
<dbReference type="EMBL" id="CAJNOC010003084">
    <property type="protein sequence ID" value="CAF0966982.1"/>
    <property type="molecule type" value="Genomic_DNA"/>
</dbReference>
<accession>A0A814EB14</accession>
<feature type="coiled-coil region" evidence="1">
    <location>
        <begin position="75"/>
        <end position="102"/>
    </location>
</feature>
<keyword evidence="4" id="KW-1185">Reference proteome</keyword>
<dbReference type="PANTHER" id="PTHR47163">
    <property type="entry name" value="DDE_TNP_IS1595 DOMAIN-CONTAINING PROTEIN"/>
    <property type="match status" value="1"/>
</dbReference>
<dbReference type="InterPro" id="IPR024445">
    <property type="entry name" value="Tnp_ISXO2-like"/>
</dbReference>
<dbReference type="PANTHER" id="PTHR47163:SF2">
    <property type="entry name" value="SI:DKEY-17M8.2"/>
    <property type="match status" value="1"/>
</dbReference>
<protein>
    <recommendedName>
        <fullName evidence="2">ISXO2-like transposase domain-containing protein</fullName>
    </recommendedName>
</protein>
<dbReference type="Proteomes" id="UP000663879">
    <property type="component" value="Unassembled WGS sequence"/>
</dbReference>
<name>A0A814EB14_9BILA</name>
<evidence type="ECO:0000313" key="3">
    <source>
        <dbReference type="EMBL" id="CAF0966982.1"/>
    </source>
</evidence>
<evidence type="ECO:0000313" key="4">
    <source>
        <dbReference type="Proteomes" id="UP000663879"/>
    </source>
</evidence>
<dbReference type="OrthoDB" id="6627846at2759"/>
<proteinExistence type="predicted"/>